<keyword evidence="2" id="KW-0378">Hydrolase</keyword>
<organism evidence="4 5">
    <name type="scientific">Vagococcus fluvialis</name>
    <dbReference type="NCBI Taxonomy" id="2738"/>
    <lineage>
        <taxon>Bacteria</taxon>
        <taxon>Bacillati</taxon>
        <taxon>Bacillota</taxon>
        <taxon>Bacilli</taxon>
        <taxon>Lactobacillales</taxon>
        <taxon>Enterococcaceae</taxon>
        <taxon>Vagococcus</taxon>
    </lineage>
</organism>
<dbReference type="PANTHER" id="PTHR10655:SF17">
    <property type="entry name" value="LYSOPHOSPHOLIPASE-LIKE PROTEIN 1"/>
    <property type="match status" value="1"/>
</dbReference>
<dbReference type="Gene3D" id="3.40.50.1820">
    <property type="entry name" value="alpha/beta hydrolase"/>
    <property type="match status" value="1"/>
</dbReference>
<dbReference type="Proteomes" id="UP000288197">
    <property type="component" value="Unassembled WGS sequence"/>
</dbReference>
<evidence type="ECO:0000313" key="5">
    <source>
        <dbReference type="Proteomes" id="UP000288197"/>
    </source>
</evidence>
<evidence type="ECO:0000256" key="2">
    <source>
        <dbReference type="ARBA" id="ARBA00022801"/>
    </source>
</evidence>
<sequence>MEYIIKKGVEDAPVFILLHGTGGTEESLLDVGKVLDEEATLIGIRGNILEGGYPRYFKRLEEGIFDVEDLNNRTIELHEFIQTLVERYDLNSEKIVLIGYSNGANIGIKLFLDYPTTYRKGILFHPMYPVKIADTQDLSQTKIFTTMGKMDPIVTIEQSEHVLQLFKERKAEITEEWTQGHQLTYPEILKAKEWLA</sequence>
<dbReference type="AlphaFoldDB" id="A0A369B2D1"/>
<dbReference type="OrthoDB" id="9796570at2"/>
<dbReference type="SUPFAM" id="SSF53474">
    <property type="entry name" value="alpha/beta-Hydrolases"/>
    <property type="match status" value="1"/>
</dbReference>
<evidence type="ECO:0000259" key="3">
    <source>
        <dbReference type="Pfam" id="PF02230"/>
    </source>
</evidence>
<feature type="domain" description="Phospholipase/carboxylesterase/thioesterase" evidence="3">
    <location>
        <begin position="3"/>
        <end position="195"/>
    </location>
</feature>
<comment type="similarity">
    <text evidence="1">Belongs to the AB hydrolase superfamily. AB hydrolase 2 family.</text>
</comment>
<dbReference type="RefSeq" id="WP_114289027.1">
    <property type="nucleotide sequence ID" value="NZ_CP081470.1"/>
</dbReference>
<dbReference type="EMBL" id="NGJX01000003">
    <property type="protein sequence ID" value="RSU03916.1"/>
    <property type="molecule type" value="Genomic_DNA"/>
</dbReference>
<dbReference type="GeneID" id="63145811"/>
<accession>A0A369B2D1</accession>
<comment type="caution">
    <text evidence="4">The sequence shown here is derived from an EMBL/GenBank/DDBJ whole genome shotgun (WGS) entry which is preliminary data.</text>
</comment>
<dbReference type="Pfam" id="PF02230">
    <property type="entry name" value="Abhydrolase_2"/>
    <property type="match status" value="1"/>
</dbReference>
<dbReference type="GO" id="GO:0016787">
    <property type="term" value="F:hydrolase activity"/>
    <property type="evidence" value="ECO:0007669"/>
    <property type="project" value="UniProtKB-KW"/>
</dbReference>
<protein>
    <submittedName>
        <fullName evidence="4">Carboxylesterase</fullName>
    </submittedName>
</protein>
<proteinExistence type="inferred from homology"/>
<keyword evidence="5" id="KW-1185">Reference proteome</keyword>
<dbReference type="InterPro" id="IPR003140">
    <property type="entry name" value="PLipase/COase/thioEstase"/>
</dbReference>
<name>A0A369B2D1_9ENTE</name>
<evidence type="ECO:0000313" key="4">
    <source>
        <dbReference type="EMBL" id="RSU03916.1"/>
    </source>
</evidence>
<dbReference type="InterPro" id="IPR029058">
    <property type="entry name" value="AB_hydrolase_fold"/>
</dbReference>
<reference evidence="4 5" key="1">
    <citation type="submission" date="2017-05" db="EMBL/GenBank/DDBJ databases">
        <title>Vagococcus spp. assemblies.</title>
        <authorList>
            <person name="Gulvik C.A."/>
        </authorList>
    </citation>
    <scope>NUCLEOTIDE SEQUENCE [LARGE SCALE GENOMIC DNA]</scope>
    <source>
        <strain evidence="4 5">NCFB 2497</strain>
    </source>
</reference>
<dbReference type="InterPro" id="IPR050565">
    <property type="entry name" value="LYPA1-2/EST-like"/>
</dbReference>
<gene>
    <name evidence="4" type="ORF">CBF32_04385</name>
</gene>
<dbReference type="PANTHER" id="PTHR10655">
    <property type="entry name" value="LYSOPHOSPHOLIPASE-RELATED"/>
    <property type="match status" value="1"/>
</dbReference>
<evidence type="ECO:0000256" key="1">
    <source>
        <dbReference type="ARBA" id="ARBA00006499"/>
    </source>
</evidence>